<dbReference type="Pfam" id="PF18073">
    <property type="entry name" value="Zn_ribbon_LapB"/>
    <property type="match status" value="1"/>
</dbReference>
<name>A4C9P4_9GAMM</name>
<reference evidence="3 4" key="1">
    <citation type="submission" date="2006-02" db="EMBL/GenBank/DDBJ databases">
        <authorList>
            <person name="Moran M.A."/>
            <person name="Kjelleberg S."/>
            <person name="Egan S."/>
            <person name="Saunders N."/>
            <person name="Thomas T."/>
            <person name="Ferriera S."/>
            <person name="Johnson J."/>
            <person name="Kravitz S."/>
            <person name="Halpern A."/>
            <person name="Remington K."/>
            <person name="Beeson K."/>
            <person name="Tran B."/>
            <person name="Rogers Y.-H."/>
            <person name="Friedman R."/>
            <person name="Venter J.C."/>
        </authorList>
    </citation>
    <scope>NUCLEOTIDE SEQUENCE [LARGE SCALE GENOMIC DNA]</scope>
    <source>
        <strain evidence="3 4">D2</strain>
    </source>
</reference>
<dbReference type="AlphaFoldDB" id="A4C9P4"/>
<dbReference type="RefSeq" id="WP_009839934.1">
    <property type="nucleotide sequence ID" value="NZ_CH959301.1"/>
</dbReference>
<dbReference type="Proteomes" id="UP000006201">
    <property type="component" value="Unassembled WGS sequence"/>
</dbReference>
<evidence type="ECO:0000313" key="4">
    <source>
        <dbReference type="Proteomes" id="UP000006201"/>
    </source>
</evidence>
<evidence type="ECO:0000313" key="3">
    <source>
        <dbReference type="EMBL" id="EAR28102.1"/>
    </source>
</evidence>
<gene>
    <name evidence="3" type="ORF">PTD2_19842</name>
</gene>
<sequence length="378" mass="43450">MIELLFLLLPIAAGYGWIMGRNSAKSQAHIINRQITSQYSKGLKFLLDREEDQGLEHLINLLEVSADSVEHYLTLATMFRRRGELDRAIKIHELLLKQPSLDAATLENIVIELAEDYIMAGLFDSAEHHLLKLLSHGNCRAIELLFGIYQQTSDWQKGVSLYESYPKLFIKSQQKIAVANFYCELALEKQNTKIIKKSLNLDQLVVRPLFELGKSAHNRGDYVKAISYWRDLLIQSPFYAPIFIYELEQCYQQLNLLSDFEKLIVAEVNRGGVMIKIRYCKFLIESEQTEEAILFLSQSLQKHPNIRGFSYLLELVASKNSDINDLISKLNQLVQSYIATKSEFQCKHCGFTSHTLYWSCPSCKHWESIVPSRGLDGF</sequence>
<keyword evidence="4" id="KW-1185">Reference proteome</keyword>
<dbReference type="InterPro" id="IPR011990">
    <property type="entry name" value="TPR-like_helical_dom_sf"/>
</dbReference>
<organism evidence="3 4">
    <name type="scientific">Pseudoalteromonas tunicata D2</name>
    <dbReference type="NCBI Taxonomy" id="87626"/>
    <lineage>
        <taxon>Bacteria</taxon>
        <taxon>Pseudomonadati</taxon>
        <taxon>Pseudomonadota</taxon>
        <taxon>Gammaproteobacteria</taxon>
        <taxon>Alteromonadales</taxon>
        <taxon>Pseudoalteromonadaceae</taxon>
        <taxon>Pseudoalteromonas</taxon>
    </lineage>
</organism>
<evidence type="ECO:0000259" key="2">
    <source>
        <dbReference type="Pfam" id="PF18073"/>
    </source>
</evidence>
<accession>A4C9P4</accession>
<dbReference type="InterPro" id="IPR041166">
    <property type="entry name" value="Rubredoxin_2"/>
</dbReference>
<dbReference type="HOGENOM" id="CLU_059365_1_0_6"/>
<dbReference type="STRING" id="87626.PTD2_19842"/>
<protein>
    <submittedName>
        <fullName evidence="3">Putative N-acetylglucosaminyl-group transferase</fullName>
    </submittedName>
</protein>
<dbReference type="NCBIfam" id="NF008757">
    <property type="entry name" value="PRK11788.1-5"/>
    <property type="match status" value="1"/>
</dbReference>
<keyword evidence="1" id="KW-0479">Metal-binding</keyword>
<comment type="caution">
    <text evidence="3">The sequence shown here is derived from an EMBL/GenBank/DDBJ whole genome shotgun (WGS) entry which is preliminary data.</text>
</comment>
<evidence type="ECO:0000256" key="1">
    <source>
        <dbReference type="ARBA" id="ARBA00022723"/>
    </source>
</evidence>
<dbReference type="EMBL" id="AAOH01000004">
    <property type="protein sequence ID" value="EAR28102.1"/>
    <property type="molecule type" value="Genomic_DNA"/>
</dbReference>
<dbReference type="eggNOG" id="COG2956">
    <property type="taxonomic scope" value="Bacteria"/>
</dbReference>
<proteinExistence type="predicted"/>
<dbReference type="GO" id="GO:0016740">
    <property type="term" value="F:transferase activity"/>
    <property type="evidence" value="ECO:0007669"/>
    <property type="project" value="UniProtKB-KW"/>
</dbReference>
<dbReference type="OrthoDB" id="507476at2"/>
<keyword evidence="3" id="KW-0808">Transferase</keyword>
<dbReference type="Gene3D" id="1.25.40.10">
    <property type="entry name" value="Tetratricopeptide repeat domain"/>
    <property type="match status" value="2"/>
</dbReference>
<dbReference type="SUPFAM" id="SSF48452">
    <property type="entry name" value="TPR-like"/>
    <property type="match status" value="1"/>
</dbReference>
<feature type="domain" description="LapB rubredoxin metal binding" evidence="2">
    <location>
        <begin position="344"/>
        <end position="371"/>
    </location>
</feature>
<dbReference type="GO" id="GO:0046872">
    <property type="term" value="F:metal ion binding"/>
    <property type="evidence" value="ECO:0007669"/>
    <property type="project" value="UniProtKB-KW"/>
</dbReference>